<reference evidence="3" key="1">
    <citation type="submission" date="2020-07" db="EMBL/GenBank/DDBJ databases">
        <authorList>
            <person name="Partida-Martinez L."/>
            <person name="Huntemann M."/>
            <person name="Clum A."/>
            <person name="Wang J."/>
            <person name="Palaniappan K."/>
            <person name="Ritter S."/>
            <person name="Chen I.-M."/>
            <person name="Stamatis D."/>
            <person name="Reddy T."/>
            <person name="O'Malley R."/>
            <person name="Daum C."/>
            <person name="Shapiro N."/>
            <person name="Ivanova N."/>
            <person name="Kyrpides N."/>
            <person name="Woyke T."/>
        </authorList>
    </citation>
    <scope>NUCLEOTIDE SEQUENCE [LARGE SCALE GENOMIC DNA]</scope>
    <source>
        <strain evidence="3">AT2.8</strain>
    </source>
</reference>
<sequence>MKKWKVWGPIVVILACIVGAYFYLTEDRGLELNVKKNDPVAAKEAQTKIDKSFETPVASKVTEEYETMTNAELIQEVHNMTHQKVEADKKWGASEITADKVQTLFNVIKNKDFQNGSTKDMLLAILEPWIRKDFSNAVSAHNRIWSSQNGNIGKATRLLTPQEELEYIENQFR</sequence>
<dbReference type="PROSITE" id="PS51257">
    <property type="entry name" value="PROKAR_LIPOPROTEIN"/>
    <property type="match status" value="1"/>
</dbReference>
<dbReference type="EMBL" id="JACCBX010000001">
    <property type="protein sequence ID" value="NYE03570.1"/>
    <property type="molecule type" value="Genomic_DNA"/>
</dbReference>
<organism evidence="2 3">
    <name type="scientific">Neobacillus niacini</name>
    <dbReference type="NCBI Taxonomy" id="86668"/>
    <lineage>
        <taxon>Bacteria</taxon>
        <taxon>Bacillati</taxon>
        <taxon>Bacillota</taxon>
        <taxon>Bacilli</taxon>
        <taxon>Bacillales</taxon>
        <taxon>Bacillaceae</taxon>
        <taxon>Neobacillus</taxon>
    </lineage>
</organism>
<proteinExistence type="predicted"/>
<name>A0A852T4F1_9BACI</name>
<gene>
    <name evidence="2" type="ORF">F4694_000289</name>
</gene>
<dbReference type="Pfam" id="PF19754">
    <property type="entry name" value="DUF6241"/>
    <property type="match status" value="1"/>
</dbReference>
<evidence type="ECO:0000256" key="1">
    <source>
        <dbReference type="SAM" id="Phobius"/>
    </source>
</evidence>
<protein>
    <submittedName>
        <fullName evidence="2">Uncharacterized protein</fullName>
    </submittedName>
</protein>
<evidence type="ECO:0000313" key="2">
    <source>
        <dbReference type="EMBL" id="NYE03570.1"/>
    </source>
</evidence>
<dbReference type="InterPro" id="IPR046208">
    <property type="entry name" value="DUF6241"/>
</dbReference>
<keyword evidence="1" id="KW-0472">Membrane</keyword>
<dbReference type="AlphaFoldDB" id="A0A852T4F1"/>
<reference evidence="3" key="2">
    <citation type="submission" date="2020-08" db="EMBL/GenBank/DDBJ databases">
        <title>The Agave Microbiome: Exploring the role of microbial communities in plant adaptations to desert environments.</title>
        <authorList>
            <person name="Partida-Martinez L.P."/>
        </authorList>
    </citation>
    <scope>NUCLEOTIDE SEQUENCE [LARGE SCALE GENOMIC DNA]</scope>
    <source>
        <strain evidence="3">AT2.8</strain>
    </source>
</reference>
<feature type="transmembrane region" description="Helical" evidence="1">
    <location>
        <begin position="6"/>
        <end position="24"/>
    </location>
</feature>
<accession>A0A852T4F1</accession>
<dbReference type="Proteomes" id="UP000548423">
    <property type="component" value="Unassembled WGS sequence"/>
</dbReference>
<comment type="caution">
    <text evidence="2">The sequence shown here is derived from an EMBL/GenBank/DDBJ whole genome shotgun (WGS) entry which is preliminary data.</text>
</comment>
<evidence type="ECO:0000313" key="3">
    <source>
        <dbReference type="Proteomes" id="UP000548423"/>
    </source>
</evidence>
<keyword evidence="1" id="KW-0812">Transmembrane</keyword>
<keyword evidence="1" id="KW-1133">Transmembrane helix</keyword>